<name>A0AAC9PVG7_9FLAO</name>
<evidence type="ECO:0000313" key="2">
    <source>
        <dbReference type="Proteomes" id="UP000187506"/>
    </source>
</evidence>
<dbReference type="KEGG" id="lvn:BWR22_00215"/>
<dbReference type="PROSITE" id="PS51257">
    <property type="entry name" value="PROKAR_LIPOPROTEIN"/>
    <property type="match status" value="1"/>
</dbReference>
<reference evidence="1 2" key="1">
    <citation type="submission" date="2017-01" db="EMBL/GenBank/DDBJ databases">
        <title>Complete genome of Lacinutrix venerupis DOK2-8 isolated from seawater in Dokdo.</title>
        <authorList>
            <person name="Chi W.-J."/>
            <person name="Kim J.H."/>
        </authorList>
    </citation>
    <scope>NUCLEOTIDE SEQUENCE [LARGE SCALE GENOMIC DNA]</scope>
    <source>
        <strain evidence="1 2">DOK2-8</strain>
    </source>
</reference>
<sequence>MNYNRNVLFYLSLIAITIISISCKNDDGDIAVITENNTSATGLVTAVKTFGGSINDSAQEIVSTSDGGYAVLGFTQSMDGDIIDKQHESYNFWVLKFNQDNEIEWNKTYGGTGDDKGEDIIQTNDGGYAILGESFSNNEDVSSNNGQNDFWFAKLDASGNILWQKSFGYQGADYGISVIQTNDSGYLITGVLDVTASNGEGNTKQNNTNHAGGDYWAIKLDNSGTLQWSKYYGGLLSDTPQNVVQTEDNGYIMVGSSDSDDTDISNNIGSYDFWVVKISETGNIEWEKSFGGEEIDDAWSIVKSGDGNYLIAGDTRSNNVDISNNIGAADLWLIKISPSGELLWEKTLGGTSFDAARDISATQDGGFLLAGSSRSSDGDVSQNKGQNDVWALKINSIGNIEWEATIGGTNIDYGYGITELNNKKVVVVGDTYSNDEDITENKGFSDLLIINID</sequence>
<organism evidence="1 2">
    <name type="scientific">Lacinutrix venerupis</name>
    <dbReference type="NCBI Taxonomy" id="1486034"/>
    <lineage>
        <taxon>Bacteria</taxon>
        <taxon>Pseudomonadati</taxon>
        <taxon>Bacteroidota</taxon>
        <taxon>Flavobacteriia</taxon>
        <taxon>Flavobacteriales</taxon>
        <taxon>Flavobacteriaceae</taxon>
        <taxon>Lacinutrix</taxon>
    </lineage>
</organism>
<proteinExistence type="predicted"/>
<gene>
    <name evidence="1" type="ORF">BWR22_00215</name>
</gene>
<dbReference type="Proteomes" id="UP000187506">
    <property type="component" value="Chromosome"/>
</dbReference>
<evidence type="ECO:0008006" key="3">
    <source>
        <dbReference type="Google" id="ProtNLM"/>
    </source>
</evidence>
<dbReference type="AlphaFoldDB" id="A0AAC9PVG7"/>
<dbReference type="PANTHER" id="PTHR42754:SF1">
    <property type="entry name" value="LIPOPROTEIN"/>
    <property type="match status" value="1"/>
</dbReference>
<dbReference type="RefSeq" id="WP_076731441.1">
    <property type="nucleotide sequence ID" value="NZ_CP019352.1"/>
</dbReference>
<protein>
    <recommendedName>
        <fullName evidence="3">Bulb-type lectin domain-containing protein</fullName>
    </recommendedName>
</protein>
<evidence type="ECO:0000313" key="1">
    <source>
        <dbReference type="EMBL" id="APX98794.1"/>
    </source>
</evidence>
<dbReference type="EMBL" id="CP019352">
    <property type="protein sequence ID" value="APX98794.1"/>
    <property type="molecule type" value="Genomic_DNA"/>
</dbReference>
<accession>A0AAC9PVG7</accession>
<keyword evidence="2" id="KW-1185">Reference proteome</keyword>
<dbReference type="PANTHER" id="PTHR42754">
    <property type="entry name" value="ENDOGLUCANASE"/>
    <property type="match status" value="1"/>
</dbReference>